<dbReference type="AlphaFoldDB" id="A0A0F9R4M6"/>
<proteinExistence type="predicted"/>
<feature type="region of interest" description="Disordered" evidence="1">
    <location>
        <begin position="279"/>
        <end position="336"/>
    </location>
</feature>
<organism evidence="2">
    <name type="scientific">marine sediment metagenome</name>
    <dbReference type="NCBI Taxonomy" id="412755"/>
    <lineage>
        <taxon>unclassified sequences</taxon>
        <taxon>metagenomes</taxon>
        <taxon>ecological metagenomes</taxon>
    </lineage>
</organism>
<sequence>MSEAPFEQQRLETALARILKRINDLLNKPPRQDSLLADLQFRLAEAQKRVAQGLSEEDALVQVGSAARSIQELEEQIAVEQAAPPLPDQPPPQRQVYTLDDARTVLADSHVMAKQLFVQRTGRQPDAEQIAAIGFYLIDNLLSDQRGAPASFSEEFAEQIVSVQGEAIARDPASITLTARLRDFYTALRDSDNPNAQISQATFNALAFPATPFDQVPARHRARVPLSGAAEREAELAALDVINSLVTNMPANLQKFASGSAPTFQQGAARIAAAQTEEEVVGETNTLPSVGSPSDIRAKRRDEDALSALETETSTKKAVEDQVGSPGLITDADEQKNKTQAIREVVDRLQSERRDFLSNNRGASKEEIAAHLAPFLSQEVGSFDQTLARVAQAADVAKFGDLASTKAELIDILGAAGLDSAEIDADILTQAAQFVMESDDPVGTAQGVVRAFPTLQAESQRLEQFGDLKTAEATITQRLGESGLDASEIPPDILSHLAFGAVQGGDIDTQTLVDVFPALQQIGRDVEAQETRTEAGTIGGATSLRNQALFDLGETPASFTTEQLDAMNQFIAASGGIEGFDEVFGPRLEQFKQQKVLEGIGTGGGVSGRLGTGGIPTFRELEALRSEGLGIAPTGAIAPIREGQVQTPTSVRGDIARQLGQTGLSLPKFRQEELSGDFGPLLRQAAGDDLAFLQFALEPEQTRNLQIDFREAQRQDVREQRVSLREAGIEASRGRRLAREGLARVDREGLARVGPGGMSEIALREAEAGFAGQIRTATQLGRLATSGLTAPQFFESRIGGIRETFARSPAGIAEARRVESEVERDRRRALRSGRTVFRRI</sequence>
<reference evidence="2" key="1">
    <citation type="journal article" date="2015" name="Nature">
        <title>Complex archaea that bridge the gap between prokaryotes and eukaryotes.</title>
        <authorList>
            <person name="Spang A."/>
            <person name="Saw J.H."/>
            <person name="Jorgensen S.L."/>
            <person name="Zaremba-Niedzwiedzka K."/>
            <person name="Martijn J."/>
            <person name="Lind A.E."/>
            <person name="van Eijk R."/>
            <person name="Schleper C."/>
            <person name="Guy L."/>
            <person name="Ettema T.J."/>
        </authorList>
    </citation>
    <scope>NUCLEOTIDE SEQUENCE</scope>
</reference>
<protein>
    <submittedName>
        <fullName evidence="2">Uncharacterized protein</fullName>
    </submittedName>
</protein>
<gene>
    <name evidence="2" type="ORF">LCGC14_0695330</name>
</gene>
<evidence type="ECO:0000313" key="2">
    <source>
        <dbReference type="EMBL" id="KKN44222.1"/>
    </source>
</evidence>
<evidence type="ECO:0000256" key="1">
    <source>
        <dbReference type="SAM" id="MobiDB-lite"/>
    </source>
</evidence>
<feature type="compositionally biased region" description="Polar residues" evidence="1">
    <location>
        <begin position="283"/>
        <end position="292"/>
    </location>
</feature>
<name>A0A0F9R4M6_9ZZZZ</name>
<comment type="caution">
    <text evidence="2">The sequence shown here is derived from an EMBL/GenBank/DDBJ whole genome shotgun (WGS) entry which is preliminary data.</text>
</comment>
<dbReference type="EMBL" id="LAZR01001462">
    <property type="protein sequence ID" value="KKN44222.1"/>
    <property type="molecule type" value="Genomic_DNA"/>
</dbReference>
<accession>A0A0F9R4M6</accession>